<dbReference type="Proteomes" id="UP001059844">
    <property type="component" value="Chromosome"/>
</dbReference>
<sequence>MSKYNMLEAQGKQAYLAALDEIGWFDLPQNDRSKIEAKINESNGDFYLSLHHLTFLAEDFETEDGFKDLIATFQTITGIRFQSVDFDFNEDKMELKIIAKTDTQTITTWVDMSEYPVSEVEGILNEIINEIGMETHFVWLPLESEILFYVFVPHELYMKAVKKGIIPQDDYYINGLYDEYNIDESQP</sequence>
<name>A0ABY5IXA0_9FLAO</name>
<proteinExistence type="predicted"/>
<keyword evidence="2" id="KW-1185">Reference proteome</keyword>
<gene>
    <name evidence="1" type="ORF">NOX80_01960</name>
</gene>
<dbReference type="EMBL" id="CP101751">
    <property type="protein sequence ID" value="UUC45979.1"/>
    <property type="molecule type" value="Genomic_DNA"/>
</dbReference>
<evidence type="ECO:0000313" key="1">
    <source>
        <dbReference type="EMBL" id="UUC45979.1"/>
    </source>
</evidence>
<evidence type="ECO:0000313" key="2">
    <source>
        <dbReference type="Proteomes" id="UP001059844"/>
    </source>
</evidence>
<dbReference type="RefSeq" id="WP_256551660.1">
    <property type="nucleotide sequence ID" value="NZ_CP101751.1"/>
</dbReference>
<organism evidence="1 2">
    <name type="scientific">Flavobacterium cerinum</name>
    <dbReference type="NCBI Taxonomy" id="2502784"/>
    <lineage>
        <taxon>Bacteria</taxon>
        <taxon>Pseudomonadati</taxon>
        <taxon>Bacteroidota</taxon>
        <taxon>Flavobacteriia</taxon>
        <taxon>Flavobacteriales</taxon>
        <taxon>Flavobacteriaceae</taxon>
        <taxon>Flavobacterium</taxon>
    </lineage>
</organism>
<accession>A0ABY5IXA0</accession>
<reference evidence="1" key="1">
    <citation type="submission" date="2022-07" db="EMBL/GenBank/DDBJ databases">
        <title>Isolation, identification, and degradation of a PFOSA degrading strain from sewage treatment plant.</title>
        <authorList>
            <person name="Zhang L."/>
            <person name="Huo Y."/>
        </authorList>
    </citation>
    <scope>NUCLEOTIDE SEQUENCE</scope>
    <source>
        <strain evidence="1">C1</strain>
    </source>
</reference>
<protein>
    <submittedName>
        <fullName evidence="1">Uncharacterized protein</fullName>
    </submittedName>
</protein>